<dbReference type="HOGENOM" id="CLU_124811_0_0_6"/>
<evidence type="ECO:0000313" key="3">
    <source>
        <dbReference type="Proteomes" id="UP000009145"/>
    </source>
</evidence>
<dbReference type="STRING" id="754477.Q7C_2623"/>
<evidence type="ECO:0000313" key="2">
    <source>
        <dbReference type="EMBL" id="AFJ03744.1"/>
    </source>
</evidence>
<evidence type="ECO:0008006" key="4">
    <source>
        <dbReference type="Google" id="ProtNLM"/>
    </source>
</evidence>
<keyword evidence="1" id="KW-0812">Transmembrane</keyword>
<keyword evidence="1" id="KW-1133">Transmembrane helix</keyword>
<accession>I1YLF1</accession>
<dbReference type="AlphaFoldDB" id="I1YLF1"/>
<dbReference type="EMBL" id="CP003380">
    <property type="protein sequence ID" value="AFJ03744.1"/>
    <property type="molecule type" value="Genomic_DNA"/>
</dbReference>
<gene>
    <name evidence="2" type="ordered locus">Q7C_2623</name>
</gene>
<evidence type="ECO:0000256" key="1">
    <source>
        <dbReference type="SAM" id="Phobius"/>
    </source>
</evidence>
<keyword evidence="3" id="KW-1185">Reference proteome</keyword>
<dbReference type="KEGG" id="mec:Q7C_2623"/>
<sequence>MDVNLIDEAHPGKIAAVFNNETDARAAEKALLQSGFFSQDVINIIQPNDANLSHKIEPDSPGIAGTILKSHGVLGVVGLLAGLILASILITAGPTFTESNPGATYFALGFVGLMIGMMIAGAISLRPDHDPLITETVEASADNKWTIVVQAENRDGVNQAKQILSSRAVSITETI</sequence>
<dbReference type="PATRIC" id="fig|754477.3.peg.2579"/>
<reference evidence="2 3" key="1">
    <citation type="journal article" date="2012" name="J. Bacteriol.">
        <title>Complete genome sequences of Methylophaga sp. strain JAM1 and Methylophaga sp. strain JAM7.</title>
        <authorList>
            <person name="Villeneuve C."/>
            <person name="Martineau C."/>
            <person name="Mauffrey F."/>
            <person name="Villemur R."/>
        </authorList>
    </citation>
    <scope>NUCLEOTIDE SEQUENCE [LARGE SCALE GENOMIC DNA]</scope>
    <source>
        <strain evidence="2 3">JAM7</strain>
    </source>
</reference>
<organism evidence="2 3">
    <name type="scientific">Methylophaga frappieri (strain ATCC BAA-2434 / DSM 25690 / JAM7)</name>
    <dbReference type="NCBI Taxonomy" id="754477"/>
    <lineage>
        <taxon>Bacteria</taxon>
        <taxon>Pseudomonadati</taxon>
        <taxon>Pseudomonadota</taxon>
        <taxon>Gammaproteobacteria</taxon>
        <taxon>Thiotrichales</taxon>
        <taxon>Piscirickettsiaceae</taxon>
        <taxon>Methylophaga</taxon>
    </lineage>
</organism>
<proteinExistence type="predicted"/>
<keyword evidence="1" id="KW-0472">Membrane</keyword>
<dbReference type="Proteomes" id="UP000009145">
    <property type="component" value="Chromosome"/>
</dbReference>
<dbReference type="RefSeq" id="WP_014705162.1">
    <property type="nucleotide sequence ID" value="NC_017856.1"/>
</dbReference>
<feature type="transmembrane region" description="Helical" evidence="1">
    <location>
        <begin position="73"/>
        <end position="93"/>
    </location>
</feature>
<dbReference type="OrthoDB" id="8562850at2"/>
<name>I1YLF1_METFJ</name>
<protein>
    <recommendedName>
        <fullName evidence="4">Transmembrane protein</fullName>
    </recommendedName>
</protein>
<feature type="transmembrane region" description="Helical" evidence="1">
    <location>
        <begin position="105"/>
        <end position="125"/>
    </location>
</feature>
<dbReference type="eggNOG" id="ENOG5032UNU">
    <property type="taxonomic scope" value="Bacteria"/>
</dbReference>